<dbReference type="EMBL" id="CP101527">
    <property type="protein sequence ID" value="UZW73629.1"/>
    <property type="molecule type" value="Genomic_DNA"/>
</dbReference>
<keyword evidence="4" id="KW-0288">FMN</keyword>
<protein>
    <submittedName>
        <fullName evidence="7">Nitroreductase</fullName>
    </submittedName>
</protein>
<dbReference type="CDD" id="cd02136">
    <property type="entry name" value="PnbA_NfnB-like"/>
    <property type="match status" value="1"/>
</dbReference>
<accession>A0A9E8HFS1</accession>
<dbReference type="Proteomes" id="UP001164472">
    <property type="component" value="Chromosome"/>
</dbReference>
<evidence type="ECO:0000259" key="6">
    <source>
        <dbReference type="Pfam" id="PF00881"/>
    </source>
</evidence>
<dbReference type="GO" id="GO:0016491">
    <property type="term" value="F:oxidoreductase activity"/>
    <property type="evidence" value="ECO:0007669"/>
    <property type="project" value="UniProtKB-KW"/>
</dbReference>
<sequence length="239" mass="26403">MDFTEVLKSRRSIRAFSDKPVSQAILDEILLEALESPSSSNTQPYKLAVATGDVCKQLGSELLSKYHESNKIQKQPLPLKIISAITSDALPDSDYKPMLGKYPPVFQERRVATGMGLYETLGIARKDKKARDEQMAQNFTFFGAPVAIFVFIHPGMQHTALLDAGILMQSLMLSATSKGLGTCAQGALGIWRSPIDKHFNVPKDYKLVCGLALGYPEDNKVNSYKPKKIDLNELLIPTK</sequence>
<dbReference type="PANTHER" id="PTHR43673:SF2">
    <property type="entry name" value="NITROREDUCTASE"/>
    <property type="match status" value="1"/>
</dbReference>
<evidence type="ECO:0000313" key="7">
    <source>
        <dbReference type="EMBL" id="UZW73629.1"/>
    </source>
</evidence>
<evidence type="ECO:0000256" key="3">
    <source>
        <dbReference type="ARBA" id="ARBA00022630"/>
    </source>
</evidence>
<keyword evidence="3" id="KW-0285">Flavoprotein</keyword>
<dbReference type="RefSeq" id="WP_251809770.1">
    <property type="nucleotide sequence ID" value="NZ_CP101527.1"/>
</dbReference>
<evidence type="ECO:0000256" key="5">
    <source>
        <dbReference type="ARBA" id="ARBA00023002"/>
    </source>
</evidence>
<dbReference type="PANTHER" id="PTHR43673">
    <property type="entry name" value="NAD(P)H NITROREDUCTASE YDGI-RELATED"/>
    <property type="match status" value="1"/>
</dbReference>
<comment type="similarity">
    <text evidence="2">Belongs to the nitroreductase family.</text>
</comment>
<dbReference type="Gene3D" id="3.40.109.10">
    <property type="entry name" value="NADH Oxidase"/>
    <property type="match status" value="1"/>
</dbReference>
<proteinExistence type="inferred from homology"/>
<evidence type="ECO:0000256" key="1">
    <source>
        <dbReference type="ARBA" id="ARBA00001917"/>
    </source>
</evidence>
<evidence type="ECO:0000256" key="2">
    <source>
        <dbReference type="ARBA" id="ARBA00007118"/>
    </source>
</evidence>
<dbReference type="KEGG" id="asem:NNL22_11330"/>
<name>A0A9E8HFS1_9ALTE</name>
<feature type="domain" description="Nitroreductase" evidence="6">
    <location>
        <begin position="7"/>
        <end position="215"/>
    </location>
</feature>
<evidence type="ECO:0000313" key="8">
    <source>
        <dbReference type="Proteomes" id="UP001164472"/>
    </source>
</evidence>
<organism evidence="7 8">
    <name type="scientific">Alkalimarinus sediminis</name>
    <dbReference type="NCBI Taxonomy" id="1632866"/>
    <lineage>
        <taxon>Bacteria</taxon>
        <taxon>Pseudomonadati</taxon>
        <taxon>Pseudomonadota</taxon>
        <taxon>Gammaproteobacteria</taxon>
        <taxon>Alteromonadales</taxon>
        <taxon>Alteromonadaceae</taxon>
        <taxon>Alkalimarinus</taxon>
    </lineage>
</organism>
<keyword evidence="5" id="KW-0560">Oxidoreductase</keyword>
<comment type="cofactor">
    <cofactor evidence="1">
        <name>FMN</name>
        <dbReference type="ChEBI" id="CHEBI:58210"/>
    </cofactor>
</comment>
<evidence type="ECO:0000256" key="4">
    <source>
        <dbReference type="ARBA" id="ARBA00022643"/>
    </source>
</evidence>
<dbReference type="InterPro" id="IPR000415">
    <property type="entry name" value="Nitroreductase-like"/>
</dbReference>
<dbReference type="SUPFAM" id="SSF55469">
    <property type="entry name" value="FMN-dependent nitroreductase-like"/>
    <property type="match status" value="1"/>
</dbReference>
<dbReference type="Pfam" id="PF00881">
    <property type="entry name" value="Nitroreductase"/>
    <property type="match status" value="1"/>
</dbReference>
<reference evidence="7" key="1">
    <citation type="submission" date="2022-07" db="EMBL/GenBank/DDBJ databases">
        <title>Alkalimarinus sp. nov., isolated from gut of a Alitta virens.</title>
        <authorList>
            <person name="Yang A.I."/>
            <person name="Shin N.-R."/>
        </authorList>
    </citation>
    <scope>NUCLEOTIDE SEQUENCE</scope>
    <source>
        <strain evidence="7">FA028</strain>
    </source>
</reference>
<dbReference type="AlphaFoldDB" id="A0A9E8HFS1"/>
<dbReference type="InterPro" id="IPR029479">
    <property type="entry name" value="Nitroreductase"/>
</dbReference>
<gene>
    <name evidence="7" type="ORF">NNL22_11330</name>
</gene>
<keyword evidence="8" id="KW-1185">Reference proteome</keyword>